<dbReference type="AlphaFoldDB" id="A0ABD5SNW6"/>
<organism evidence="3 4">
    <name type="scientific">Natrinema soli</name>
    <dbReference type="NCBI Taxonomy" id="1930624"/>
    <lineage>
        <taxon>Archaea</taxon>
        <taxon>Methanobacteriati</taxon>
        <taxon>Methanobacteriota</taxon>
        <taxon>Stenosarchaea group</taxon>
        <taxon>Halobacteria</taxon>
        <taxon>Halobacteriales</taxon>
        <taxon>Natrialbaceae</taxon>
        <taxon>Natrinema</taxon>
    </lineage>
</organism>
<dbReference type="PANTHER" id="PTHR12526">
    <property type="entry name" value="GLYCOSYLTRANSFERASE"/>
    <property type="match status" value="1"/>
</dbReference>
<dbReference type="Pfam" id="PF00534">
    <property type="entry name" value="Glycos_transf_1"/>
    <property type="match status" value="1"/>
</dbReference>
<proteinExistence type="predicted"/>
<keyword evidence="4" id="KW-1185">Reference proteome</keyword>
<evidence type="ECO:0000256" key="1">
    <source>
        <dbReference type="SAM" id="MobiDB-lite"/>
    </source>
</evidence>
<dbReference type="EC" id="2.4.-.-" evidence="3"/>
<feature type="region of interest" description="Disordered" evidence="1">
    <location>
        <begin position="1"/>
        <end position="40"/>
    </location>
</feature>
<evidence type="ECO:0000313" key="4">
    <source>
        <dbReference type="Proteomes" id="UP001596383"/>
    </source>
</evidence>
<accession>A0ABD5SNW6</accession>
<keyword evidence="3" id="KW-0328">Glycosyltransferase</keyword>
<feature type="compositionally biased region" description="Polar residues" evidence="1">
    <location>
        <begin position="24"/>
        <end position="40"/>
    </location>
</feature>
<evidence type="ECO:0000313" key="3">
    <source>
        <dbReference type="EMBL" id="MFC6766703.1"/>
    </source>
</evidence>
<dbReference type="GO" id="GO:0016757">
    <property type="term" value="F:glycosyltransferase activity"/>
    <property type="evidence" value="ECO:0007669"/>
    <property type="project" value="UniProtKB-KW"/>
</dbReference>
<reference evidence="3 4" key="1">
    <citation type="journal article" date="2019" name="Int. J. Syst. Evol. Microbiol.">
        <title>The Global Catalogue of Microorganisms (GCM) 10K type strain sequencing project: providing services to taxonomists for standard genome sequencing and annotation.</title>
        <authorList>
            <consortium name="The Broad Institute Genomics Platform"/>
            <consortium name="The Broad Institute Genome Sequencing Center for Infectious Disease"/>
            <person name="Wu L."/>
            <person name="Ma J."/>
        </authorList>
    </citation>
    <scope>NUCLEOTIDE SEQUENCE [LARGE SCALE GENOMIC DNA]</scope>
    <source>
        <strain evidence="3 4">LMG 29247</strain>
    </source>
</reference>
<dbReference type="SUPFAM" id="SSF53756">
    <property type="entry name" value="UDP-Glycosyltransferase/glycogen phosphorylase"/>
    <property type="match status" value="1"/>
</dbReference>
<dbReference type="Gene3D" id="3.40.50.2000">
    <property type="entry name" value="Glycogen Phosphorylase B"/>
    <property type="match status" value="2"/>
</dbReference>
<name>A0ABD5SNW6_9EURY</name>
<evidence type="ECO:0000259" key="2">
    <source>
        <dbReference type="Pfam" id="PF00534"/>
    </source>
</evidence>
<feature type="domain" description="Glycosyl transferase family 1" evidence="2">
    <location>
        <begin position="201"/>
        <end position="346"/>
    </location>
</feature>
<gene>
    <name evidence="3" type="ORF">ACFQE6_17415</name>
</gene>
<dbReference type="InterPro" id="IPR001296">
    <property type="entry name" value="Glyco_trans_1"/>
</dbReference>
<dbReference type="RefSeq" id="WP_273739653.1">
    <property type="nucleotide sequence ID" value="NZ_JAQIVI010000286.1"/>
</dbReference>
<dbReference type="CDD" id="cd03801">
    <property type="entry name" value="GT4_PimA-like"/>
    <property type="match status" value="1"/>
</dbReference>
<protein>
    <submittedName>
        <fullName evidence="3">Glycosyltransferase family 4 protein</fullName>
        <ecNumber evidence="3">2.4.-.-</ecNumber>
    </submittedName>
</protein>
<dbReference type="Proteomes" id="UP001596383">
    <property type="component" value="Unassembled WGS sequence"/>
</dbReference>
<feature type="compositionally biased region" description="Basic and acidic residues" evidence="1">
    <location>
        <begin position="10"/>
        <end position="20"/>
    </location>
</feature>
<dbReference type="EMBL" id="JBHSWV010000286">
    <property type="protein sequence ID" value="MFC6766703.1"/>
    <property type="molecule type" value="Genomic_DNA"/>
</dbReference>
<comment type="caution">
    <text evidence="3">The sequence shown here is derived from an EMBL/GenBank/DDBJ whole genome shotgun (WGS) entry which is preliminary data.</text>
</comment>
<sequence>MTASATTRSGDGDTRSDSRSGDSMGQTGTEMSRAQRSTTSDRCLLYQNSDAHPAHRVFADAVRAERRHFETGARAPEPDGNTDRTVDRIRTAGTLPAYDTVIAEGSAPLQTGLAYKLRHPGTTLVYLAADETFYTLSERPTRFLWRALEPLSSRLLDGVIAVGRDVYRWARPYIGDVPVAYVRPPIADEKYERLASLSPRSPADPFTILSAGEAKPANGYDRLTRAVRRFAGTVDADVRLVILGEGHEAEAYADRSHVITPGFVDLDTFADWFDRASVYVQSSRGDAFPVAALEGILSGTPTVVTDATGVRELLPSRQVVPPTEAGLLEGLLDVFERAPAERRSIGSEQRSLVTDLTESNQGERFSAALARVT</sequence>
<keyword evidence="3" id="KW-0808">Transferase</keyword>